<evidence type="ECO:0000256" key="1">
    <source>
        <dbReference type="ARBA" id="ARBA00023015"/>
    </source>
</evidence>
<accession>A0A239NNU3</accession>
<keyword evidence="6" id="KW-1185">Reference proteome</keyword>
<evidence type="ECO:0000256" key="3">
    <source>
        <dbReference type="ARBA" id="ARBA00023163"/>
    </source>
</evidence>
<dbReference type="AlphaFoldDB" id="A0A239NNU3"/>
<dbReference type="PANTHER" id="PTHR44688:SF16">
    <property type="entry name" value="DNA-BINDING TRANSCRIPTIONAL ACTIVATOR DEVR_DOSR"/>
    <property type="match status" value="1"/>
</dbReference>
<keyword evidence="1" id="KW-0805">Transcription regulation</keyword>
<protein>
    <submittedName>
        <fullName evidence="5">Regulatory protein, luxR family</fullName>
    </submittedName>
</protein>
<dbReference type="Pfam" id="PF00196">
    <property type="entry name" value="GerE"/>
    <property type="match status" value="1"/>
</dbReference>
<sequence>MREAILPMVMSGNAEKGLEALESWLTSGYDGRVDATASLLGPVLALRGHVIEGARALEQYQDVVEASDPLRDGLSLCLVSQGYIWLDRPLKGRRLLQSVIAAARTAGSLSVLPYALALHSELDIWEGRWAVASADALEALRWAREFGMPGIAAFALSALARLDALRGSRAACAQRIEQARQLAGEAGMWALEAHFAAALGLDCLASGELASAIDHLSQASAHEKRAGIGNPMIAPHLPDLAEAHVRAGSVDAPYLLERLEAAAESTRLAWMQAAHARCRMLAAQSAKEVDQWWFLAHAAHSRRGLPYEEARTLLCRGEALRRQRVAVRAREPLLEALSKFVSLGAQPWAARTRAELRAAGYRGPDLPEGQASEALGLLTGQELQVARAVARGLSNAEVAACLFISQKTVEAHLTRVYRKLRTRSRAELAGRLRTLIE</sequence>
<dbReference type="Gene3D" id="1.10.10.10">
    <property type="entry name" value="Winged helix-like DNA-binding domain superfamily/Winged helix DNA-binding domain"/>
    <property type="match status" value="1"/>
</dbReference>
<dbReference type="PROSITE" id="PS50043">
    <property type="entry name" value="HTH_LUXR_2"/>
    <property type="match status" value="1"/>
</dbReference>
<dbReference type="SUPFAM" id="SSF46894">
    <property type="entry name" value="C-terminal effector domain of the bipartite response regulators"/>
    <property type="match status" value="1"/>
</dbReference>
<dbReference type="InterPro" id="IPR000792">
    <property type="entry name" value="Tscrpt_reg_LuxR_C"/>
</dbReference>
<dbReference type="InterPro" id="IPR036388">
    <property type="entry name" value="WH-like_DNA-bd_sf"/>
</dbReference>
<dbReference type="GO" id="GO:0006355">
    <property type="term" value="P:regulation of DNA-templated transcription"/>
    <property type="evidence" value="ECO:0007669"/>
    <property type="project" value="InterPro"/>
</dbReference>
<dbReference type="InterPro" id="IPR011990">
    <property type="entry name" value="TPR-like_helical_dom_sf"/>
</dbReference>
<keyword evidence="3" id="KW-0804">Transcription</keyword>
<feature type="domain" description="HTH luxR-type" evidence="4">
    <location>
        <begin position="371"/>
        <end position="436"/>
    </location>
</feature>
<dbReference type="PRINTS" id="PR00038">
    <property type="entry name" value="HTHLUXR"/>
</dbReference>
<reference evidence="5 6" key="1">
    <citation type="submission" date="2017-06" db="EMBL/GenBank/DDBJ databases">
        <authorList>
            <person name="Kim H.J."/>
            <person name="Triplett B.A."/>
        </authorList>
    </citation>
    <scope>NUCLEOTIDE SEQUENCE [LARGE SCALE GENOMIC DNA]</scope>
    <source>
        <strain evidence="5 6">CGMCC 4.1858</strain>
    </source>
</reference>
<dbReference type="PANTHER" id="PTHR44688">
    <property type="entry name" value="DNA-BINDING TRANSCRIPTIONAL ACTIVATOR DEVR_DOSR"/>
    <property type="match status" value="1"/>
</dbReference>
<organism evidence="5 6">
    <name type="scientific">Actinacidiphila glaucinigra</name>
    <dbReference type="NCBI Taxonomy" id="235986"/>
    <lineage>
        <taxon>Bacteria</taxon>
        <taxon>Bacillati</taxon>
        <taxon>Actinomycetota</taxon>
        <taxon>Actinomycetes</taxon>
        <taxon>Kitasatosporales</taxon>
        <taxon>Streptomycetaceae</taxon>
        <taxon>Actinacidiphila</taxon>
    </lineage>
</organism>
<dbReference type="PROSITE" id="PS00622">
    <property type="entry name" value="HTH_LUXR_1"/>
    <property type="match status" value="1"/>
</dbReference>
<dbReference type="InterPro" id="IPR016032">
    <property type="entry name" value="Sig_transdc_resp-reg_C-effctor"/>
</dbReference>
<dbReference type="CDD" id="cd06170">
    <property type="entry name" value="LuxR_C_like"/>
    <property type="match status" value="1"/>
</dbReference>
<dbReference type="Gene3D" id="1.25.40.10">
    <property type="entry name" value="Tetratricopeptide repeat domain"/>
    <property type="match status" value="1"/>
</dbReference>
<keyword evidence="2" id="KW-0238">DNA-binding</keyword>
<dbReference type="GO" id="GO:0003677">
    <property type="term" value="F:DNA binding"/>
    <property type="evidence" value="ECO:0007669"/>
    <property type="project" value="UniProtKB-KW"/>
</dbReference>
<name>A0A239NNU3_9ACTN</name>
<dbReference type="SMART" id="SM00421">
    <property type="entry name" value="HTH_LUXR"/>
    <property type="match status" value="1"/>
</dbReference>
<gene>
    <name evidence="5" type="ORF">SAMN05216252_14140</name>
</gene>
<evidence type="ECO:0000313" key="6">
    <source>
        <dbReference type="Proteomes" id="UP000198280"/>
    </source>
</evidence>
<proteinExistence type="predicted"/>
<evidence type="ECO:0000256" key="2">
    <source>
        <dbReference type="ARBA" id="ARBA00023125"/>
    </source>
</evidence>
<evidence type="ECO:0000259" key="4">
    <source>
        <dbReference type="PROSITE" id="PS50043"/>
    </source>
</evidence>
<dbReference type="EMBL" id="FZOF01000041">
    <property type="protein sequence ID" value="SNT56312.1"/>
    <property type="molecule type" value="Genomic_DNA"/>
</dbReference>
<dbReference type="Proteomes" id="UP000198280">
    <property type="component" value="Unassembled WGS sequence"/>
</dbReference>
<evidence type="ECO:0000313" key="5">
    <source>
        <dbReference type="EMBL" id="SNT56312.1"/>
    </source>
</evidence>